<organism evidence="1 2">
    <name type="scientific">Erwinia tracheiphila</name>
    <dbReference type="NCBI Taxonomy" id="65700"/>
    <lineage>
        <taxon>Bacteria</taxon>
        <taxon>Pseudomonadati</taxon>
        <taxon>Pseudomonadota</taxon>
        <taxon>Gammaproteobacteria</taxon>
        <taxon>Enterobacterales</taxon>
        <taxon>Erwiniaceae</taxon>
        <taxon>Erwinia</taxon>
    </lineage>
</organism>
<dbReference type="InterPro" id="IPR003458">
    <property type="entry name" value="Phage_T4_Gp38_tail_assem"/>
</dbReference>
<accession>A0A345CWA9</accession>
<proteinExistence type="predicted"/>
<dbReference type="AlphaFoldDB" id="A0A345CWA9"/>
<gene>
    <name evidence="1" type="ORF">AV903_19485</name>
</gene>
<evidence type="ECO:0000313" key="1">
    <source>
        <dbReference type="EMBL" id="AXF77726.1"/>
    </source>
</evidence>
<dbReference type="Pfam" id="PF02413">
    <property type="entry name" value="Caudo_TAP"/>
    <property type="match status" value="1"/>
</dbReference>
<dbReference type="Proteomes" id="UP000264980">
    <property type="component" value="Chromosome"/>
</dbReference>
<protein>
    <submittedName>
        <fullName evidence="1">Tail fiber assembly protein</fullName>
    </submittedName>
</protein>
<sequence>MITEDEILLDGDGLAKASGILTVFNYAPATGLYTGSTQEYLAHGVGIPAYSTTHAPPDNIQGKVSIFQDGNWLQVADHRGETVYLKTTGEAITVTSPGEYPSGTTLMKPETQFDKWGGERWITDKAAQLQALTDEAQNKRICVLLRPRVLHSHGRRSCYWTLFVLAQT</sequence>
<name>A0A345CWA9_9GAMM</name>
<evidence type="ECO:0000313" key="2">
    <source>
        <dbReference type="Proteomes" id="UP000264980"/>
    </source>
</evidence>
<dbReference type="EMBL" id="CP013970">
    <property type="protein sequence ID" value="AXF77726.1"/>
    <property type="molecule type" value="Genomic_DNA"/>
</dbReference>
<dbReference type="RefSeq" id="WP_233479589.1">
    <property type="nucleotide sequence ID" value="NZ_CP013970.1"/>
</dbReference>
<reference evidence="1 2" key="1">
    <citation type="submission" date="2016-01" db="EMBL/GenBank/DDBJ databases">
        <authorList>
            <person name="Oliw E.H."/>
        </authorList>
    </citation>
    <scope>NUCLEOTIDE SEQUENCE [LARGE SCALE GENOMIC DNA]</scope>
    <source>
        <strain evidence="1 2">MDcuke</strain>
    </source>
</reference>